<dbReference type="InterPro" id="IPR011029">
    <property type="entry name" value="DEATH-like_dom_sf"/>
</dbReference>
<gene>
    <name evidence="2" type="ORF">LSH36_10g13036</name>
</gene>
<comment type="caution">
    <text evidence="2">The sequence shown here is derived from an EMBL/GenBank/DDBJ whole genome shotgun (WGS) entry which is preliminary data.</text>
</comment>
<sequence length="89" mass="10278">MTCWTMADYNRIAERQPHDYEIVNPNDFLLDYRYTLVNVIEVEQAIAWLMSNNVLDKTDSEMILCGYKTSVLKAGELTPQAVAVRHNLL</sequence>
<dbReference type="EMBL" id="JAODUP010000010">
    <property type="protein sequence ID" value="KAK2169440.1"/>
    <property type="molecule type" value="Genomic_DNA"/>
</dbReference>
<evidence type="ECO:0000313" key="2">
    <source>
        <dbReference type="EMBL" id="KAK2169440.1"/>
    </source>
</evidence>
<name>A0AAD9KET0_9ANNE</name>
<dbReference type="Proteomes" id="UP001208570">
    <property type="component" value="Unassembled WGS sequence"/>
</dbReference>
<evidence type="ECO:0000313" key="3">
    <source>
        <dbReference type="Proteomes" id="UP001208570"/>
    </source>
</evidence>
<dbReference type="Pfam" id="PF00619">
    <property type="entry name" value="CARD"/>
    <property type="match status" value="1"/>
</dbReference>
<organism evidence="2 3">
    <name type="scientific">Paralvinella palmiformis</name>
    <dbReference type="NCBI Taxonomy" id="53620"/>
    <lineage>
        <taxon>Eukaryota</taxon>
        <taxon>Metazoa</taxon>
        <taxon>Spiralia</taxon>
        <taxon>Lophotrochozoa</taxon>
        <taxon>Annelida</taxon>
        <taxon>Polychaeta</taxon>
        <taxon>Sedentaria</taxon>
        <taxon>Canalipalpata</taxon>
        <taxon>Terebellida</taxon>
        <taxon>Terebelliformia</taxon>
        <taxon>Alvinellidae</taxon>
        <taxon>Paralvinella</taxon>
    </lineage>
</organism>
<proteinExistence type="predicted"/>
<protein>
    <recommendedName>
        <fullName evidence="1">CARD domain-containing protein</fullName>
    </recommendedName>
</protein>
<keyword evidence="3" id="KW-1185">Reference proteome</keyword>
<dbReference type="SUPFAM" id="SSF47986">
    <property type="entry name" value="DEATH domain"/>
    <property type="match status" value="1"/>
</dbReference>
<dbReference type="GO" id="GO:0042981">
    <property type="term" value="P:regulation of apoptotic process"/>
    <property type="evidence" value="ECO:0007669"/>
    <property type="project" value="InterPro"/>
</dbReference>
<dbReference type="AlphaFoldDB" id="A0AAD9KET0"/>
<feature type="domain" description="CARD" evidence="1">
    <location>
        <begin position="27"/>
        <end position="77"/>
    </location>
</feature>
<reference evidence="2" key="1">
    <citation type="journal article" date="2023" name="Mol. Biol. Evol.">
        <title>Third-Generation Sequencing Reveals the Adaptive Role of the Epigenome in Three Deep-Sea Polychaetes.</title>
        <authorList>
            <person name="Perez M."/>
            <person name="Aroh O."/>
            <person name="Sun Y."/>
            <person name="Lan Y."/>
            <person name="Juniper S.K."/>
            <person name="Young C.R."/>
            <person name="Angers B."/>
            <person name="Qian P.Y."/>
        </authorList>
    </citation>
    <scope>NUCLEOTIDE SEQUENCE</scope>
    <source>
        <strain evidence="2">P08H-3</strain>
    </source>
</reference>
<evidence type="ECO:0000259" key="1">
    <source>
        <dbReference type="Pfam" id="PF00619"/>
    </source>
</evidence>
<dbReference type="InterPro" id="IPR001315">
    <property type="entry name" value="CARD"/>
</dbReference>
<accession>A0AAD9KET0</accession>